<keyword evidence="1" id="KW-0808">Transferase</keyword>
<proteinExistence type="predicted"/>
<sequence length="418" mass="48838">MNVEWYKLDNAGKLYASTVTSRVSTVFRLSVNLKSMVNPEVLQWAIEQTLEQLPLFKVIVKKGIFWNYFKKTNEIPIASIEHYYPCSNLFFTSHNTFPYRILYYNRRISFEVSHMLTDGTGALEFLKLLVTYYVTKKESLNLQMETKSRINLEFEDSFATYYEENVPSWQEGLDYAYKLPFKFDKKGIYHITTGEINIREIKQLSKSQGISITTYLISKYIEVLIEIQAELAANPKPITINVPVNLRNFFESQTLRNFFVSIPITIDPRLGEYTFHEIVQRVQIEFKRYLNNKQLKPLIARNIRGERNVLLRLLPLTIKDQLAPIIHSKFGESLYTSSISNLGVVSLNEEIEPFIERFEFYPPPSVGNKIKVGVISYGSYMYITFGNISDIQIVEREFFRKLKKDGINVKIESNRRGY</sequence>
<evidence type="ECO:0000313" key="1">
    <source>
        <dbReference type="EMBL" id="KWU53195.1"/>
    </source>
</evidence>
<name>A0A109FRJ0_BACMY</name>
<accession>A0A109FRJ0</accession>
<dbReference type="Proteomes" id="UP000065797">
    <property type="component" value="Unassembled WGS sequence"/>
</dbReference>
<organism evidence="1 2">
    <name type="scientific">Bacillus mycoides</name>
    <dbReference type="NCBI Taxonomy" id="1405"/>
    <lineage>
        <taxon>Bacteria</taxon>
        <taxon>Bacillati</taxon>
        <taxon>Bacillota</taxon>
        <taxon>Bacilli</taxon>
        <taxon>Bacillales</taxon>
        <taxon>Bacillaceae</taxon>
        <taxon>Bacillus</taxon>
        <taxon>Bacillus cereus group</taxon>
    </lineage>
</organism>
<protein>
    <submittedName>
        <fullName evidence="1">Alcohol acetyltransferase</fullName>
    </submittedName>
</protein>
<comment type="caution">
    <text evidence="1">The sequence shown here is derived from an EMBL/GenBank/DDBJ whole genome shotgun (WGS) entry which is preliminary data.</text>
</comment>
<evidence type="ECO:0000313" key="2">
    <source>
        <dbReference type="Proteomes" id="UP000065797"/>
    </source>
</evidence>
<reference evidence="1 2" key="1">
    <citation type="submission" date="2016-01" db="EMBL/GenBank/DDBJ databases">
        <authorList>
            <person name="McClelland M."/>
            <person name="Jain A."/>
            <person name="Saraogi P."/>
            <person name="Mendelson R."/>
            <person name="Westerman R."/>
            <person name="SanMiguel P."/>
            <person name="Csonka L."/>
        </authorList>
    </citation>
    <scope>NUCLEOTIDE SEQUENCE [LARGE SCALE GENOMIC DNA]</scope>
    <source>
        <strain evidence="1 2">PE8-15</strain>
    </source>
</reference>
<dbReference type="RefSeq" id="WP_002160776.1">
    <property type="nucleotide sequence ID" value="NZ_CP036099.1"/>
</dbReference>
<dbReference type="GO" id="GO:0016740">
    <property type="term" value="F:transferase activity"/>
    <property type="evidence" value="ECO:0007669"/>
    <property type="project" value="UniProtKB-KW"/>
</dbReference>
<dbReference type="EMBL" id="LRPH01000119">
    <property type="protein sequence ID" value="KWU53195.1"/>
    <property type="molecule type" value="Genomic_DNA"/>
</dbReference>
<gene>
    <name evidence="1" type="ORF">AWW70_27965</name>
</gene>
<dbReference type="AlphaFoldDB" id="A0A109FRJ0"/>